<proteinExistence type="predicted"/>
<protein>
    <recommendedName>
        <fullName evidence="3">Helix-turn-helix domain-containing protein</fullName>
    </recommendedName>
</protein>
<reference evidence="1 2" key="1">
    <citation type="submission" date="2023-07" db="EMBL/GenBank/DDBJ databases">
        <title>Sequencing the genomes of 1000 actinobacteria strains.</title>
        <authorList>
            <person name="Klenk H.-P."/>
        </authorList>
    </citation>
    <scope>NUCLEOTIDE SEQUENCE [LARGE SCALE GENOMIC DNA]</scope>
    <source>
        <strain evidence="1 2">DSM 15539</strain>
    </source>
</reference>
<sequence>MSWRASAWCLDQVKGVGANAKLVLLALCEFANDENVTWRSQEEIAVRSECEVRTVKKHLKALEGWGLISRKGIYRWCDSDSEVCMARSPHKHRSGTVYRVHLEIGDFVAPDHVVVPDSDSVSVGSVDKSIGANIALVEKTASESQKVHRCNICTCEGGDGSTGANLGIPQVQERAPICNSKPPRISSNHSREALACGKSDSSGVAWHGGIGSEDQVLLQECIPPDYLSVLGESAAKVCLEVLRVGIGQGWEPSQIRLKLAAQPLPVDLANGGGLVIYRVRDALAVKPVPVSGRRERSPGEVFDLVNSILEGRSSLPWQKQCLVVNGFLNNFPRADAGLVSRADRWLSKQLSSDSANSDSLDGKVLL</sequence>
<accession>A0ABU1T1I7</accession>
<evidence type="ECO:0000313" key="2">
    <source>
        <dbReference type="Proteomes" id="UP001266099"/>
    </source>
</evidence>
<dbReference type="Proteomes" id="UP001266099">
    <property type="component" value="Unassembled WGS sequence"/>
</dbReference>
<name>A0ABU1T1I7_9ACTO</name>
<organism evidence="1 2">
    <name type="scientific">Arcanobacterium hippocoleae</name>
    <dbReference type="NCBI Taxonomy" id="149017"/>
    <lineage>
        <taxon>Bacteria</taxon>
        <taxon>Bacillati</taxon>
        <taxon>Actinomycetota</taxon>
        <taxon>Actinomycetes</taxon>
        <taxon>Actinomycetales</taxon>
        <taxon>Actinomycetaceae</taxon>
        <taxon>Arcanobacterium</taxon>
    </lineage>
</organism>
<dbReference type="EMBL" id="JAVDUJ010000001">
    <property type="protein sequence ID" value="MDR6939249.1"/>
    <property type="molecule type" value="Genomic_DNA"/>
</dbReference>
<dbReference type="Gene3D" id="1.10.10.10">
    <property type="entry name" value="Winged helix-like DNA-binding domain superfamily/Winged helix DNA-binding domain"/>
    <property type="match status" value="1"/>
</dbReference>
<dbReference type="Pfam" id="PF13730">
    <property type="entry name" value="HTH_36"/>
    <property type="match status" value="1"/>
</dbReference>
<dbReference type="RefSeq" id="WP_309955791.1">
    <property type="nucleotide sequence ID" value="NZ_JAVDUJ010000001.1"/>
</dbReference>
<dbReference type="InterPro" id="IPR036388">
    <property type="entry name" value="WH-like_DNA-bd_sf"/>
</dbReference>
<comment type="caution">
    <text evidence="1">The sequence shown here is derived from an EMBL/GenBank/DDBJ whole genome shotgun (WGS) entry which is preliminary data.</text>
</comment>
<gene>
    <name evidence="1" type="ORF">J2S36_000792</name>
</gene>
<keyword evidence="2" id="KW-1185">Reference proteome</keyword>
<evidence type="ECO:0000313" key="1">
    <source>
        <dbReference type="EMBL" id="MDR6939249.1"/>
    </source>
</evidence>
<evidence type="ECO:0008006" key="3">
    <source>
        <dbReference type="Google" id="ProtNLM"/>
    </source>
</evidence>